<accession>A0ABQ2C222</accession>
<comment type="caution">
    <text evidence="3">The sequence shown here is derived from an EMBL/GenBank/DDBJ whole genome shotgun (WGS) entry which is preliminary data.</text>
</comment>
<reference evidence="4" key="1">
    <citation type="journal article" date="2019" name="Int. J. Syst. Evol. Microbiol.">
        <title>The Global Catalogue of Microorganisms (GCM) 10K type strain sequencing project: providing services to taxonomists for standard genome sequencing and annotation.</title>
        <authorList>
            <consortium name="The Broad Institute Genomics Platform"/>
            <consortium name="The Broad Institute Genome Sequencing Center for Infectious Disease"/>
            <person name="Wu L."/>
            <person name="Ma J."/>
        </authorList>
    </citation>
    <scope>NUCLEOTIDE SEQUENCE [LARGE SCALE GENOMIC DNA]</scope>
    <source>
        <strain evidence="4">CCM 8681</strain>
    </source>
</reference>
<feature type="signal peptide" evidence="2">
    <location>
        <begin position="1"/>
        <end position="20"/>
    </location>
</feature>
<evidence type="ECO:0000313" key="3">
    <source>
        <dbReference type="EMBL" id="GGI58295.1"/>
    </source>
</evidence>
<evidence type="ECO:0000313" key="4">
    <source>
        <dbReference type="Proteomes" id="UP000624701"/>
    </source>
</evidence>
<dbReference type="EMBL" id="BMDQ01000004">
    <property type="protein sequence ID" value="GGI58295.1"/>
    <property type="molecule type" value="Genomic_DNA"/>
</dbReference>
<protein>
    <recommendedName>
        <fullName evidence="5">Conjugal transfer protein</fullName>
    </recommendedName>
</protein>
<evidence type="ECO:0000256" key="1">
    <source>
        <dbReference type="SAM" id="Coils"/>
    </source>
</evidence>
<gene>
    <name evidence="3" type="ORF">GCM10011444_26040</name>
</gene>
<dbReference type="Proteomes" id="UP000624701">
    <property type="component" value="Unassembled WGS sequence"/>
</dbReference>
<name>A0ABQ2C222_9FLAO</name>
<organism evidence="3 4">
    <name type="scientific">Winogradskyella haliclonae</name>
    <dbReference type="NCBI Taxonomy" id="2048558"/>
    <lineage>
        <taxon>Bacteria</taxon>
        <taxon>Pseudomonadati</taxon>
        <taxon>Bacteroidota</taxon>
        <taxon>Flavobacteriia</taxon>
        <taxon>Flavobacteriales</taxon>
        <taxon>Flavobacteriaceae</taxon>
        <taxon>Winogradskyella</taxon>
    </lineage>
</organism>
<evidence type="ECO:0008006" key="5">
    <source>
        <dbReference type="Google" id="ProtNLM"/>
    </source>
</evidence>
<dbReference type="RefSeq" id="WP_188375202.1">
    <property type="nucleotide sequence ID" value="NZ_BMDQ01000004.1"/>
</dbReference>
<feature type="coiled-coil region" evidence="1">
    <location>
        <begin position="154"/>
        <end position="198"/>
    </location>
</feature>
<proteinExistence type="predicted"/>
<keyword evidence="4" id="KW-1185">Reference proteome</keyword>
<keyword evidence="2" id="KW-0732">Signal</keyword>
<sequence>MFKKLVLILTILGISCKGFAQKDINNYKYVVVPLQFEFSDGKDKYRTSTLVRYLFKKENFEVYFDEEELPEDLFRNRCLGMYVDVIKLPGIFKNKIQIELKDCKGKQIFLSDIGTTKVKEYAKAYPIAIREAFKSIEFLNYKYDASSKVTLEKEAEIHAKIENTKESNKEAENAKAEVERLKKEVEALKRQRVLEKTKAETDAASKKIEAESIKKGKMLKEKSEVKSDLLYAQPIEKGFQLVDASPKIIMILYKTAAPNVYAVKGKNAIVFKEGDKWFYSENDTKKELNIKF</sequence>
<feature type="chain" id="PRO_5046140697" description="Conjugal transfer protein" evidence="2">
    <location>
        <begin position="21"/>
        <end position="292"/>
    </location>
</feature>
<keyword evidence="1" id="KW-0175">Coiled coil</keyword>
<dbReference type="PROSITE" id="PS51257">
    <property type="entry name" value="PROKAR_LIPOPROTEIN"/>
    <property type="match status" value="1"/>
</dbReference>
<evidence type="ECO:0000256" key="2">
    <source>
        <dbReference type="SAM" id="SignalP"/>
    </source>
</evidence>